<name>A0ABQ7H6S3_DUNSA</name>
<evidence type="ECO:0000256" key="1">
    <source>
        <dbReference type="ARBA" id="ARBA00009512"/>
    </source>
</evidence>
<gene>
    <name evidence="2" type="ORF">DUNSADRAFT_6409</name>
</gene>
<dbReference type="Gene3D" id="3.30.70.60">
    <property type="match status" value="1"/>
</dbReference>
<dbReference type="Pfam" id="PF01250">
    <property type="entry name" value="Ribosomal_S6"/>
    <property type="match status" value="1"/>
</dbReference>
<evidence type="ECO:0000313" key="2">
    <source>
        <dbReference type="EMBL" id="KAF5842559.1"/>
    </source>
</evidence>
<protein>
    <submittedName>
        <fullName evidence="2">Ribosomal protein S6</fullName>
    </submittedName>
</protein>
<dbReference type="CDD" id="cd15465">
    <property type="entry name" value="bS6_mito"/>
    <property type="match status" value="1"/>
</dbReference>
<dbReference type="InterPro" id="IPR020814">
    <property type="entry name" value="Ribosomal_S6_plastid/chlpt"/>
</dbReference>
<dbReference type="InterPro" id="IPR000529">
    <property type="entry name" value="Ribosomal_bS6"/>
</dbReference>
<dbReference type="Proteomes" id="UP000815325">
    <property type="component" value="Unassembled WGS sequence"/>
</dbReference>
<dbReference type="InterPro" id="IPR014717">
    <property type="entry name" value="Transl_elong_EF1B/ribsomal_bS6"/>
</dbReference>
<comment type="caution">
    <text evidence="2">The sequence shown here is derived from an EMBL/GenBank/DDBJ whole genome shotgun (WGS) entry which is preliminary data.</text>
</comment>
<dbReference type="PANTHER" id="PTHR21011:SF1">
    <property type="entry name" value="SMALL RIBOSOMAL SUBUNIT PROTEIN BS6M"/>
    <property type="match status" value="1"/>
</dbReference>
<sequence length="125" mass="14243">MIIAFSTLQIFSYVCVLGMPFYELLCLAKPALGRPEQVRMIQRVAERVMDHGGVLTGLTSYGEQHLAYDIRKPFQRYEKALVWQANFVVAPNVLRELNHELSVNKDVLRWASIRRSKSILPGLPG</sequence>
<keyword evidence="2" id="KW-0689">Ribosomal protein</keyword>
<comment type="similarity">
    <text evidence="1">Belongs to the bacterial ribosomal protein bS6 family.</text>
</comment>
<dbReference type="SUPFAM" id="SSF54995">
    <property type="entry name" value="Ribosomal protein S6"/>
    <property type="match status" value="1"/>
</dbReference>
<dbReference type="HAMAP" id="MF_00360">
    <property type="entry name" value="Ribosomal_bS6"/>
    <property type="match status" value="1"/>
</dbReference>
<reference evidence="2" key="1">
    <citation type="submission" date="2017-08" db="EMBL/GenBank/DDBJ databases">
        <authorList>
            <person name="Polle J.E."/>
            <person name="Barry K."/>
            <person name="Cushman J."/>
            <person name="Schmutz J."/>
            <person name="Tran D."/>
            <person name="Hathwaick L.T."/>
            <person name="Yim W.C."/>
            <person name="Jenkins J."/>
            <person name="Mckie-Krisberg Z.M."/>
            <person name="Prochnik S."/>
            <person name="Lindquist E."/>
            <person name="Dockter R.B."/>
            <person name="Adam C."/>
            <person name="Molina H."/>
            <person name="Bunkerborg J."/>
            <person name="Jin E."/>
            <person name="Buchheim M."/>
            <person name="Magnuson J."/>
        </authorList>
    </citation>
    <scope>NUCLEOTIDE SEQUENCE</scope>
    <source>
        <strain evidence="2">CCAP 19/18</strain>
    </source>
</reference>
<keyword evidence="2" id="KW-0687">Ribonucleoprotein</keyword>
<accession>A0ABQ7H6S3</accession>
<dbReference type="PANTHER" id="PTHR21011">
    <property type="entry name" value="MITOCHONDRIAL 28S RIBOSOMAL PROTEIN S6"/>
    <property type="match status" value="1"/>
</dbReference>
<proteinExistence type="inferred from homology"/>
<dbReference type="GO" id="GO:0005840">
    <property type="term" value="C:ribosome"/>
    <property type="evidence" value="ECO:0007669"/>
    <property type="project" value="UniProtKB-KW"/>
</dbReference>
<dbReference type="EMBL" id="MU069459">
    <property type="protein sequence ID" value="KAF5842559.1"/>
    <property type="molecule type" value="Genomic_DNA"/>
</dbReference>
<dbReference type="InterPro" id="IPR035980">
    <property type="entry name" value="Ribosomal_bS6_sf"/>
</dbReference>
<keyword evidence="3" id="KW-1185">Reference proteome</keyword>
<organism evidence="2 3">
    <name type="scientific">Dunaliella salina</name>
    <name type="common">Green alga</name>
    <name type="synonym">Protococcus salinus</name>
    <dbReference type="NCBI Taxonomy" id="3046"/>
    <lineage>
        <taxon>Eukaryota</taxon>
        <taxon>Viridiplantae</taxon>
        <taxon>Chlorophyta</taxon>
        <taxon>core chlorophytes</taxon>
        <taxon>Chlorophyceae</taxon>
        <taxon>CS clade</taxon>
        <taxon>Chlamydomonadales</taxon>
        <taxon>Dunaliellaceae</taxon>
        <taxon>Dunaliella</taxon>
    </lineage>
</organism>
<evidence type="ECO:0000313" key="3">
    <source>
        <dbReference type="Proteomes" id="UP000815325"/>
    </source>
</evidence>